<accession>A0ABP7TIL8</accession>
<name>A0ABP7TIL8_9SPHN</name>
<dbReference type="Pfam" id="PF10983">
    <property type="entry name" value="DUF2793"/>
    <property type="match status" value="1"/>
</dbReference>
<keyword evidence="2" id="KW-1185">Reference proteome</keyword>
<proteinExistence type="predicted"/>
<comment type="caution">
    <text evidence="1">The sequence shown here is derived from an EMBL/GenBank/DDBJ whole genome shotgun (WGS) entry which is preliminary data.</text>
</comment>
<dbReference type="EMBL" id="BAABBR010000001">
    <property type="protein sequence ID" value="GAA4026883.1"/>
    <property type="molecule type" value="Genomic_DNA"/>
</dbReference>
<evidence type="ECO:0000313" key="1">
    <source>
        <dbReference type="EMBL" id="GAA4026883.1"/>
    </source>
</evidence>
<evidence type="ECO:0000313" key="2">
    <source>
        <dbReference type="Proteomes" id="UP001424459"/>
    </source>
</evidence>
<gene>
    <name evidence="1" type="ORF">GCM10022281_01880</name>
</gene>
<sequence>MATTSRLHMPLLAAGQAQKEVTHNEALLLLDGLTQAVCAAGPNDTPPATAVEGAVYICGGTPTGAWSGQAGNLAINTPGGWRFVHSFEGLRLADGSTGMSWARRNGQWVSGRVEALEVRIGGVQVLGTQRGPIAAPVGGGTVDTEARAVIGQLLTALRGHGLIAS</sequence>
<dbReference type="InterPro" id="IPR021251">
    <property type="entry name" value="DUF2793"/>
</dbReference>
<dbReference type="RefSeq" id="WP_344695083.1">
    <property type="nucleotide sequence ID" value="NZ_BAABBR010000001.1"/>
</dbReference>
<reference evidence="2" key="1">
    <citation type="journal article" date="2019" name="Int. J. Syst. Evol. Microbiol.">
        <title>The Global Catalogue of Microorganisms (GCM) 10K type strain sequencing project: providing services to taxonomists for standard genome sequencing and annotation.</title>
        <authorList>
            <consortium name="The Broad Institute Genomics Platform"/>
            <consortium name="The Broad Institute Genome Sequencing Center for Infectious Disease"/>
            <person name="Wu L."/>
            <person name="Ma J."/>
        </authorList>
    </citation>
    <scope>NUCLEOTIDE SEQUENCE [LARGE SCALE GENOMIC DNA]</scope>
    <source>
        <strain evidence="2">JCM 17564</strain>
    </source>
</reference>
<protein>
    <recommendedName>
        <fullName evidence="3">DUF2793 domain-containing protein</fullName>
    </recommendedName>
</protein>
<dbReference type="Proteomes" id="UP001424459">
    <property type="component" value="Unassembled WGS sequence"/>
</dbReference>
<evidence type="ECO:0008006" key="3">
    <source>
        <dbReference type="Google" id="ProtNLM"/>
    </source>
</evidence>
<organism evidence="1 2">
    <name type="scientific">Sphingomonas rosea</name>
    <dbReference type="NCBI Taxonomy" id="335605"/>
    <lineage>
        <taxon>Bacteria</taxon>
        <taxon>Pseudomonadati</taxon>
        <taxon>Pseudomonadota</taxon>
        <taxon>Alphaproteobacteria</taxon>
        <taxon>Sphingomonadales</taxon>
        <taxon>Sphingomonadaceae</taxon>
        <taxon>Sphingomonas</taxon>
    </lineage>
</organism>